<evidence type="ECO:0000313" key="4">
    <source>
        <dbReference type="EMBL" id="MEQ7849560.1"/>
    </source>
</evidence>
<reference evidence="4 5" key="1">
    <citation type="submission" date="2024-02" db="EMBL/GenBank/DDBJ databases">
        <title>Full genome sequence of Nocardioides kribbensis.</title>
        <authorList>
            <person name="Poletto B.L."/>
            <person name="Silva G."/>
            <person name="Galante D."/>
            <person name="Campos K.R."/>
            <person name="Santos M.B.N."/>
            <person name="Sacchi C.T."/>
        </authorList>
    </citation>
    <scope>NUCLEOTIDE SEQUENCE [LARGE SCALE GENOMIC DNA]</scope>
    <source>
        <strain evidence="4 5">O4R</strain>
    </source>
</reference>
<dbReference type="Pfam" id="PF00211">
    <property type="entry name" value="Guanylate_cyc"/>
    <property type="match status" value="1"/>
</dbReference>
<feature type="non-terminal residue" evidence="4">
    <location>
        <position position="1"/>
    </location>
</feature>
<feature type="compositionally biased region" description="Low complexity" evidence="2">
    <location>
        <begin position="1"/>
        <end position="27"/>
    </location>
</feature>
<keyword evidence="5" id="KW-1185">Reference proteome</keyword>
<evidence type="ECO:0000256" key="2">
    <source>
        <dbReference type="SAM" id="MobiDB-lite"/>
    </source>
</evidence>
<dbReference type="Proteomes" id="UP001482520">
    <property type="component" value="Unassembled WGS sequence"/>
</dbReference>
<accession>A0ABV1P468</accession>
<dbReference type="Gene3D" id="3.30.70.1230">
    <property type="entry name" value="Nucleotide cyclase"/>
    <property type="match status" value="1"/>
</dbReference>
<feature type="region of interest" description="Disordered" evidence="2">
    <location>
        <begin position="1"/>
        <end position="36"/>
    </location>
</feature>
<dbReference type="PANTHER" id="PTHR43081">
    <property type="entry name" value="ADENYLATE CYCLASE, TERMINAL-DIFFERENTIATION SPECIFIC-RELATED"/>
    <property type="match status" value="1"/>
</dbReference>
<feature type="region of interest" description="Disordered" evidence="2">
    <location>
        <begin position="340"/>
        <end position="398"/>
    </location>
</feature>
<gene>
    <name evidence="4" type="ORF">V6R90_19965</name>
</gene>
<organism evidence="4 5">
    <name type="scientific">Nocardioides kribbensis</name>
    <dbReference type="NCBI Taxonomy" id="305517"/>
    <lineage>
        <taxon>Bacteria</taxon>
        <taxon>Bacillati</taxon>
        <taxon>Actinomycetota</taxon>
        <taxon>Actinomycetes</taxon>
        <taxon>Propionibacteriales</taxon>
        <taxon>Nocardioidaceae</taxon>
        <taxon>Nocardioides</taxon>
    </lineage>
</organism>
<dbReference type="EMBL" id="JBEGDP010000047">
    <property type="protein sequence ID" value="MEQ7849560.1"/>
    <property type="molecule type" value="Genomic_DNA"/>
</dbReference>
<dbReference type="PROSITE" id="PS50125">
    <property type="entry name" value="GUANYLATE_CYCLASE_2"/>
    <property type="match status" value="1"/>
</dbReference>
<evidence type="ECO:0000313" key="5">
    <source>
        <dbReference type="Proteomes" id="UP001482520"/>
    </source>
</evidence>
<dbReference type="CDD" id="cd07302">
    <property type="entry name" value="CHD"/>
    <property type="match status" value="1"/>
</dbReference>
<dbReference type="SUPFAM" id="SSF55073">
    <property type="entry name" value="Nucleotide cyclase"/>
    <property type="match status" value="1"/>
</dbReference>
<dbReference type="InterPro" id="IPR029787">
    <property type="entry name" value="Nucleotide_cyclase"/>
</dbReference>
<dbReference type="SMART" id="SM00044">
    <property type="entry name" value="CYCc"/>
    <property type="match status" value="1"/>
</dbReference>
<evidence type="ECO:0000259" key="3">
    <source>
        <dbReference type="PROSITE" id="PS50125"/>
    </source>
</evidence>
<feature type="domain" description="Guanylate cyclase" evidence="3">
    <location>
        <begin position="216"/>
        <end position="326"/>
    </location>
</feature>
<proteinExistence type="inferred from homology"/>
<dbReference type="RefSeq" id="WP_349805778.1">
    <property type="nucleotide sequence ID" value="NZ_JBEGDP010000047.1"/>
</dbReference>
<sequence>ADRTASGGSDAAGGPTDGPADGPADGAAGEGSGEARDVDPAVLAAALAPLETYLLGEPPSLTRRQVAERAGVPSELAEELWRLLGFPTAGDDDVAFTAADVQALRWSSDLVRLGVLSPERQSALVRTWGRSYARLAEWQAALLADVTLESARAVGGEGGPGGRDPAETLAVLATEALERVEHLQSYVWRRHLATATSRLLAVDTTGAAGTQTSAMAVCFVDIVGYTSRSKSLGDAELVAWLEGFEAAVSDLVVQAGGRVIKNIGDEVLFVADDVAATVDVALAMAARGEDEHDDFPAVRAGVAHGDVVSRLGDVFGPTVNVASRLTSVARPGAVLVDRGAHDVLTGADRSEPDDRDGGGGAEHGRGERPDADTDADDDAGTGPAGTGPTGDAPAGDGAAAYRFKRLRRVSVKGYSRLPAYVVRPR</sequence>
<comment type="caution">
    <text evidence="4">The sequence shown here is derived from an EMBL/GenBank/DDBJ whole genome shotgun (WGS) entry which is preliminary data.</text>
</comment>
<dbReference type="PANTHER" id="PTHR43081:SF19">
    <property type="entry name" value="PH-SENSITIVE ADENYLATE CYCLASE RV1264"/>
    <property type="match status" value="1"/>
</dbReference>
<name>A0ABV1P468_9ACTN</name>
<dbReference type="InterPro" id="IPR050697">
    <property type="entry name" value="Adenylyl/Guanylyl_Cyclase_3/4"/>
</dbReference>
<feature type="compositionally biased region" description="Basic and acidic residues" evidence="2">
    <location>
        <begin position="348"/>
        <end position="371"/>
    </location>
</feature>
<evidence type="ECO:0000256" key="1">
    <source>
        <dbReference type="ARBA" id="ARBA00005381"/>
    </source>
</evidence>
<comment type="similarity">
    <text evidence="1">Belongs to the adenylyl cyclase class-3 family.</text>
</comment>
<dbReference type="InterPro" id="IPR001054">
    <property type="entry name" value="A/G_cyclase"/>
</dbReference>
<protein>
    <submittedName>
        <fullName evidence="4">Adenylate/guanylate cyclase domain-containing protein</fullName>
    </submittedName>
</protein>
<feature type="compositionally biased region" description="Low complexity" evidence="2">
    <location>
        <begin position="389"/>
        <end position="398"/>
    </location>
</feature>